<name>A0A2K1IJK5_PHYPA</name>
<evidence type="ECO:0000313" key="4">
    <source>
        <dbReference type="Proteomes" id="UP000006727"/>
    </source>
</evidence>
<dbReference type="EnsemblPlants" id="Pp3c23_15940V3.2">
    <property type="protein sequence ID" value="Pp3c23_15940V3.2"/>
    <property type="gene ID" value="Pp3c23_15940"/>
</dbReference>
<keyword evidence="1" id="KW-0472">Membrane</keyword>
<evidence type="ECO:0000256" key="1">
    <source>
        <dbReference type="SAM" id="Phobius"/>
    </source>
</evidence>
<dbReference type="Proteomes" id="UP000006727">
    <property type="component" value="Chromosome 23"/>
</dbReference>
<dbReference type="EnsemblPlants" id="Pp3c23_15940V3.1">
    <property type="protein sequence ID" value="Pp3c23_15940V3.1"/>
    <property type="gene ID" value="Pp3c23_15940"/>
</dbReference>
<dbReference type="FunCoup" id="A0A2K1IJK5">
    <property type="interactions" value="454"/>
</dbReference>
<dbReference type="RefSeq" id="XP_024361715.1">
    <property type="nucleotide sequence ID" value="XM_024505947.2"/>
</dbReference>
<sequence>MARWLVGTAHGAIFEQGNQVTALLSMVIVFFVCLTMVVGLCAAHGNPQVLNRDSEPEVEHAVETSKGSQRFGPFEIKSKLGSFRKSSFRNPTSFRHSGSFRIDCKSQVDVVDAFQGGHTVEEDPNAEPAVWQRSILRGERCAPLAFSGLILYDDKGNPLNPDLVNNSRSIASR</sequence>
<dbReference type="AlphaFoldDB" id="A0A2K1IJK5"/>
<dbReference type="PANTHER" id="PTHR33237">
    <property type="entry name" value="F2P16.13 PROTEIN-RELATED"/>
    <property type="match status" value="1"/>
</dbReference>
<dbReference type="EMBL" id="ABEU02000023">
    <property type="protein sequence ID" value="PNR29459.1"/>
    <property type="molecule type" value="Genomic_DNA"/>
</dbReference>
<proteinExistence type="predicted"/>
<dbReference type="PANTHER" id="PTHR33237:SF21">
    <property type="entry name" value="TRANSMEMBRANE PROTEIN"/>
    <property type="match status" value="1"/>
</dbReference>
<keyword evidence="1" id="KW-1133">Transmembrane helix</keyword>
<reference evidence="3" key="3">
    <citation type="submission" date="2020-12" db="UniProtKB">
        <authorList>
            <consortium name="EnsemblPlants"/>
        </authorList>
    </citation>
    <scope>IDENTIFICATION</scope>
</reference>
<reference evidence="2 4" key="1">
    <citation type="journal article" date="2008" name="Science">
        <title>The Physcomitrella genome reveals evolutionary insights into the conquest of land by plants.</title>
        <authorList>
            <person name="Rensing S."/>
            <person name="Lang D."/>
            <person name="Zimmer A."/>
            <person name="Terry A."/>
            <person name="Salamov A."/>
            <person name="Shapiro H."/>
            <person name="Nishiyama T."/>
            <person name="Perroud P.-F."/>
            <person name="Lindquist E."/>
            <person name="Kamisugi Y."/>
            <person name="Tanahashi T."/>
            <person name="Sakakibara K."/>
            <person name="Fujita T."/>
            <person name="Oishi K."/>
            <person name="Shin-I T."/>
            <person name="Kuroki Y."/>
            <person name="Toyoda A."/>
            <person name="Suzuki Y."/>
            <person name="Hashimoto A."/>
            <person name="Yamaguchi K."/>
            <person name="Sugano A."/>
            <person name="Kohara Y."/>
            <person name="Fujiyama A."/>
            <person name="Anterola A."/>
            <person name="Aoki S."/>
            <person name="Ashton N."/>
            <person name="Barbazuk W.B."/>
            <person name="Barker E."/>
            <person name="Bennetzen J."/>
            <person name="Bezanilla M."/>
            <person name="Blankenship R."/>
            <person name="Cho S.H."/>
            <person name="Dutcher S."/>
            <person name="Estelle M."/>
            <person name="Fawcett J.A."/>
            <person name="Gundlach H."/>
            <person name="Hanada K."/>
            <person name="Heyl A."/>
            <person name="Hicks K.A."/>
            <person name="Hugh J."/>
            <person name="Lohr M."/>
            <person name="Mayer K."/>
            <person name="Melkozernov A."/>
            <person name="Murata T."/>
            <person name="Nelson D."/>
            <person name="Pils B."/>
            <person name="Prigge M."/>
            <person name="Reiss B."/>
            <person name="Renner T."/>
            <person name="Rombauts S."/>
            <person name="Rushton P."/>
            <person name="Sanderfoot A."/>
            <person name="Schween G."/>
            <person name="Shiu S.-H."/>
            <person name="Stueber K."/>
            <person name="Theodoulou F.L."/>
            <person name="Tu H."/>
            <person name="Van de Peer Y."/>
            <person name="Verrier P.J."/>
            <person name="Waters E."/>
            <person name="Wood A."/>
            <person name="Yang L."/>
            <person name="Cove D."/>
            <person name="Cuming A."/>
            <person name="Hasebe M."/>
            <person name="Lucas S."/>
            <person name="Mishler D.B."/>
            <person name="Reski R."/>
            <person name="Grigoriev I."/>
            <person name="Quatrano R.S."/>
            <person name="Boore J.L."/>
        </authorList>
    </citation>
    <scope>NUCLEOTIDE SEQUENCE [LARGE SCALE GENOMIC DNA]</scope>
    <source>
        <strain evidence="3 4">cv. Gransden 2004</strain>
    </source>
</reference>
<protein>
    <submittedName>
        <fullName evidence="2 3">Uncharacterized protein</fullName>
    </submittedName>
</protein>
<accession>A0A2K1IJK5</accession>
<dbReference type="PaxDb" id="3218-PP1S156_161V6.1"/>
<evidence type="ECO:0000313" key="2">
    <source>
        <dbReference type="EMBL" id="PNR29459.1"/>
    </source>
</evidence>
<dbReference type="OrthoDB" id="755532at2759"/>
<keyword evidence="4" id="KW-1185">Reference proteome</keyword>
<gene>
    <name evidence="3" type="primary">LOC112275525</name>
    <name evidence="2" type="ORF">PHYPA_028152</name>
</gene>
<feature type="transmembrane region" description="Helical" evidence="1">
    <location>
        <begin position="20"/>
        <end position="43"/>
    </location>
</feature>
<dbReference type="Gramene" id="Pp3c23_15940V3.1">
    <property type="protein sequence ID" value="Pp3c23_15940V3.1"/>
    <property type="gene ID" value="Pp3c23_15940"/>
</dbReference>
<reference evidence="2 4" key="2">
    <citation type="journal article" date="2018" name="Plant J.">
        <title>The Physcomitrella patens chromosome-scale assembly reveals moss genome structure and evolution.</title>
        <authorList>
            <person name="Lang D."/>
            <person name="Ullrich K.K."/>
            <person name="Murat F."/>
            <person name="Fuchs J."/>
            <person name="Jenkins J."/>
            <person name="Haas F.B."/>
            <person name="Piednoel M."/>
            <person name="Gundlach H."/>
            <person name="Van Bel M."/>
            <person name="Meyberg R."/>
            <person name="Vives C."/>
            <person name="Morata J."/>
            <person name="Symeonidi A."/>
            <person name="Hiss M."/>
            <person name="Muchero W."/>
            <person name="Kamisugi Y."/>
            <person name="Saleh O."/>
            <person name="Blanc G."/>
            <person name="Decker E.L."/>
            <person name="van Gessel N."/>
            <person name="Grimwood J."/>
            <person name="Hayes R.D."/>
            <person name="Graham S.W."/>
            <person name="Gunter L.E."/>
            <person name="McDaniel S.F."/>
            <person name="Hoernstein S.N.W."/>
            <person name="Larsson A."/>
            <person name="Li F.W."/>
            <person name="Perroud P.F."/>
            <person name="Phillips J."/>
            <person name="Ranjan P."/>
            <person name="Rokshar D.S."/>
            <person name="Rothfels C.J."/>
            <person name="Schneider L."/>
            <person name="Shu S."/>
            <person name="Stevenson D.W."/>
            <person name="Thummler F."/>
            <person name="Tillich M."/>
            <person name="Villarreal Aguilar J.C."/>
            <person name="Widiez T."/>
            <person name="Wong G.K."/>
            <person name="Wymore A."/>
            <person name="Zhang Y."/>
            <person name="Zimmer A.D."/>
            <person name="Quatrano R.S."/>
            <person name="Mayer K.F.X."/>
            <person name="Goodstein D."/>
            <person name="Casacuberta J.M."/>
            <person name="Vandepoele K."/>
            <person name="Reski R."/>
            <person name="Cuming A.C."/>
            <person name="Tuskan G.A."/>
            <person name="Maumus F."/>
            <person name="Salse J."/>
            <person name="Schmutz J."/>
            <person name="Rensing S.A."/>
        </authorList>
    </citation>
    <scope>NUCLEOTIDE SEQUENCE [LARGE SCALE GENOMIC DNA]</scope>
    <source>
        <strain evidence="3 4">cv. Gransden 2004</strain>
    </source>
</reference>
<dbReference type="KEGG" id="ppp:112275525"/>
<evidence type="ECO:0000313" key="3">
    <source>
        <dbReference type="EnsemblPlants" id="Pp3c23_15940V3.1"/>
    </source>
</evidence>
<keyword evidence="1" id="KW-0812">Transmembrane</keyword>
<dbReference type="GeneID" id="112275525"/>
<dbReference type="Gramene" id="Pp3c23_15940V3.2">
    <property type="protein sequence ID" value="Pp3c23_15940V3.2"/>
    <property type="gene ID" value="Pp3c23_15940"/>
</dbReference>
<organism evidence="2">
    <name type="scientific">Physcomitrium patens</name>
    <name type="common">Spreading-leaved earth moss</name>
    <name type="synonym">Physcomitrella patens</name>
    <dbReference type="NCBI Taxonomy" id="3218"/>
    <lineage>
        <taxon>Eukaryota</taxon>
        <taxon>Viridiplantae</taxon>
        <taxon>Streptophyta</taxon>
        <taxon>Embryophyta</taxon>
        <taxon>Bryophyta</taxon>
        <taxon>Bryophytina</taxon>
        <taxon>Bryopsida</taxon>
        <taxon>Funariidae</taxon>
        <taxon>Funariales</taxon>
        <taxon>Funariaceae</taxon>
        <taxon>Physcomitrium</taxon>
    </lineage>
</organism>